<protein>
    <submittedName>
        <fullName evidence="1">Uncharacterized protein</fullName>
    </submittedName>
</protein>
<evidence type="ECO:0000313" key="1">
    <source>
        <dbReference type="EMBL" id="KAJ3519691.1"/>
    </source>
</evidence>
<keyword evidence="2" id="KW-1185">Reference proteome</keyword>
<gene>
    <name evidence="1" type="ORF">NM208_g14023</name>
</gene>
<accession>A0ACC1RHM5</accession>
<dbReference type="EMBL" id="JANRMS010003085">
    <property type="protein sequence ID" value="KAJ3519691.1"/>
    <property type="molecule type" value="Genomic_DNA"/>
</dbReference>
<evidence type="ECO:0000313" key="2">
    <source>
        <dbReference type="Proteomes" id="UP001148629"/>
    </source>
</evidence>
<sequence length="257" mass="28219">MVNVDPPIFVIAVTSALADVKDTLRNFVESQDCVRNVVSEGFVEVDNATSIDAPYGVTEWAVSALTPAFDRQTVKCARIRESVSASRPNPRALTIWPVLGAELLSLADLDDDDHEAEVRTSDMARADTVNRARFLRSFGHETYLRSGMLIDGKIRDIMPVNADKISFRSDVDSHARRQLLKGRCFPPRRCASPSPDLSPPVRAAQNCPVCSPWMAEGWEVREEMTQDPVAQILATKCLPPLPGDMLAAGPSVVETET</sequence>
<name>A0ACC1RHM5_9HYPO</name>
<dbReference type="Proteomes" id="UP001148629">
    <property type="component" value="Unassembled WGS sequence"/>
</dbReference>
<comment type="caution">
    <text evidence="1">The sequence shown here is derived from an EMBL/GenBank/DDBJ whole genome shotgun (WGS) entry which is preliminary data.</text>
</comment>
<organism evidence="1 2">
    <name type="scientific">Fusarium decemcellulare</name>
    <dbReference type="NCBI Taxonomy" id="57161"/>
    <lineage>
        <taxon>Eukaryota</taxon>
        <taxon>Fungi</taxon>
        <taxon>Dikarya</taxon>
        <taxon>Ascomycota</taxon>
        <taxon>Pezizomycotina</taxon>
        <taxon>Sordariomycetes</taxon>
        <taxon>Hypocreomycetidae</taxon>
        <taxon>Hypocreales</taxon>
        <taxon>Nectriaceae</taxon>
        <taxon>Fusarium</taxon>
        <taxon>Fusarium decemcellulare species complex</taxon>
    </lineage>
</organism>
<proteinExistence type="predicted"/>
<reference evidence="1" key="1">
    <citation type="submission" date="2022-08" db="EMBL/GenBank/DDBJ databases">
        <title>Genome Sequence of Fusarium decemcellulare.</title>
        <authorList>
            <person name="Buettner E."/>
        </authorList>
    </citation>
    <scope>NUCLEOTIDE SEQUENCE</scope>
    <source>
        <strain evidence="1">Babe19</strain>
    </source>
</reference>